<feature type="compositionally biased region" description="Low complexity" evidence="1">
    <location>
        <begin position="378"/>
        <end position="402"/>
    </location>
</feature>
<feature type="compositionally biased region" description="Low complexity" evidence="1">
    <location>
        <begin position="55"/>
        <end position="72"/>
    </location>
</feature>
<dbReference type="GeneID" id="68099060"/>
<evidence type="ECO:0008006" key="4">
    <source>
        <dbReference type="Google" id="ProtNLM"/>
    </source>
</evidence>
<feature type="compositionally biased region" description="Low complexity" evidence="1">
    <location>
        <begin position="230"/>
        <end position="245"/>
    </location>
</feature>
<feature type="region of interest" description="Disordered" evidence="1">
    <location>
        <begin position="230"/>
        <end position="263"/>
    </location>
</feature>
<feature type="compositionally biased region" description="Basic and acidic residues" evidence="1">
    <location>
        <begin position="343"/>
        <end position="355"/>
    </location>
</feature>
<dbReference type="EMBL" id="PYSW02000028">
    <property type="protein sequence ID" value="KAG2379489.1"/>
    <property type="molecule type" value="Genomic_DNA"/>
</dbReference>
<dbReference type="PANTHER" id="PTHR10857:SF106">
    <property type="entry name" value="C2 DOMAIN-CONTAINING PROTEIN"/>
    <property type="match status" value="1"/>
</dbReference>
<proteinExistence type="predicted"/>
<feature type="compositionally biased region" description="Low complexity" evidence="1">
    <location>
        <begin position="574"/>
        <end position="584"/>
    </location>
</feature>
<feature type="compositionally biased region" description="Low complexity" evidence="1">
    <location>
        <begin position="11"/>
        <end position="37"/>
    </location>
</feature>
<dbReference type="GO" id="GO:0071277">
    <property type="term" value="P:cellular response to calcium ion"/>
    <property type="evidence" value="ECO:0007669"/>
    <property type="project" value="TreeGrafter"/>
</dbReference>
<feature type="compositionally biased region" description="Low complexity" evidence="1">
    <location>
        <begin position="612"/>
        <end position="623"/>
    </location>
</feature>
<keyword evidence="3" id="KW-1185">Reference proteome</keyword>
<feature type="compositionally biased region" description="Polar residues" evidence="1">
    <location>
        <begin position="333"/>
        <end position="342"/>
    </location>
</feature>
<feature type="region of interest" description="Disordered" evidence="1">
    <location>
        <begin position="1"/>
        <end position="128"/>
    </location>
</feature>
<feature type="compositionally biased region" description="Basic and acidic residues" evidence="1">
    <location>
        <begin position="553"/>
        <end position="568"/>
    </location>
</feature>
<feature type="region of interest" description="Disordered" evidence="1">
    <location>
        <begin position="553"/>
        <end position="584"/>
    </location>
</feature>
<sequence length="1780" mass="199292">MPSSRHRRSSSKQSSSISSNTNNNNNNNNNTTTNNKSSWRRKKKEKRKKSIHSDSSQQLNSLQQQQQQQQSNPTTITNSSTTFEHEGGINNFQQQPSKHPRIPLLWTKTPPSNNNYSNNNNIHSSNNSPVMVVDDRKTKANASTELNSHQNLNQTNHHHHYTLVAQQDPQEDQDAQLMGVMGEFPTLSFCDLMLLGSNPLDVKNSTSSLSVTSPIIMNDNNFHHTFSSMSTTTTNLSSTPSSSSSSRKHFHSTSNSTGSINLPLTSSFGKENLTNSSPMSVMKTMSPLAPSVVSSNLVTKPLSLDISKLKPKSNPSPSSCVTPEVANDDNDDMTSSPNIRLTNSEKKASKYRERSFSFGSKKAASTSGSLSHRGFNISSSSGENLHKNSSSSSPNHSTNMSSRMQQGMSFSKWTELIQNNGAFARINNLSSNHSSPSNSPNMLHPQHGVVDNTTTDDSNMSGDVMSSHDSSDIFDQLEDILSYQHPTSPRYRTYSKSENHEHLTTNMENLSPKTTEIGNSQSLDLQFALIGSRGGTRKIEDWMKENMELRKSEIPSLRESRASTESRKGVPTTRLTSKSRSSFNSRSAIDLNATKIVKNIPSISDDMDSDKSSSFSEGNSPSFRPRRKKRSESHIVVNASVCLHFAIDNFKGLEESLKQERQKLEQKSSGENDLLVIDNKFPVQLHVLHRVKKSNDTYIWLPLVHTHDVDLLTLQYSSSFSSNNVTNHSSNGERNNFTTTTTPKKNDTTNVNDIIKFQTTATLPFHFEKITPLLFALVSTRTNNVLGSYEGCLAEICGAQRLLIRRKLIKQKKHFCDIVIQATFPHEHSNPHGCSSLLPFSQQGSTTQHPAPIQFNKILETQNFTRHNKAEPSRLFTELDEEFATMEQVDTNNSESASDLTSSQTNEDFERSTTKSLLTTTNDSKVSKKKKLPNNEVYLDFDEIQAKLEKKYKDCFLVVSQQFFTEKDQTGSFIPLYTSETNTKSTKTPSFEPFTIKPTLEFKIIRFRFELFYWETVSKQQFDELGDVATPRYSFKQSSSQSSVISTIGHYKTLIGAAEVLYQDFIKFFDSPVLPSSLPPPPPPLMTPSVPMTGVYLSNTLEDKKNETLLLGPFFHISNTGLNEVATRDHTNASKKNRKSLKNVTFDPTTVLTTTMTTMTSDTSPSTTTVNASTFHTSPMNNNSTGNNSYIHTSNGGNNSSLSSSSHKVSPLTVRLYVDKRIHVMKEETLAPQGMDPIEDENNPSVVHRRRKVLSVVSSQNGSLTFKKVKERVVQLEEQSDLDVTYTFLDYMKTGLRFKCYFALDFTKDNTEPRNDNLHNPPKGQKSIYEQCMESISKRIFQYDPNMTDFHLVGFGNDRHEPVFNLYSKGEEASDYQASGSFHFNDTSTGSQDVDSVSQNYIFSVLYPRYYPPLKIHQLSPIYRQYTSSTPTYKLSMQDCVKTSHYAFTETNVHKGTRDLTNANKHMTYEESKSDPLKRISSPEFVHLNVMRDVNSSSISGITNSSSPPSSLTTGRNFSQNDEKRRFSTGTSKGNLFDSGVFNMASKYAPNDYYPVISDVIDLSCNLKNEESITQTLLYLYRERQMAKKGYTVSNSGNMTSMSGCNSNSNSNSKMVNDDHSSSQLSLNHINPVLYNLLVILIPNDFIHVEETIYKYVEASHKAALSILVIGVGSGCSFKTHRSINFNNDVFSNNSSCSSGVGSSGGERKSIQYRIQSTLPTTSDLQYRGLKASRNCVTFVRLNDYETVNEAIEAALKDIPKQVCRYMKMKGKLILSPDNK</sequence>
<dbReference type="RefSeq" id="XP_044546751.1">
    <property type="nucleotide sequence ID" value="XM_044696485.1"/>
</dbReference>
<feature type="region of interest" description="Disordered" evidence="1">
    <location>
        <begin position="723"/>
        <end position="744"/>
    </location>
</feature>
<feature type="region of interest" description="Disordered" evidence="1">
    <location>
        <begin position="307"/>
        <end position="406"/>
    </location>
</feature>
<organism evidence="2 3">
    <name type="scientific">Naegleria lovaniensis</name>
    <name type="common">Amoeba</name>
    <dbReference type="NCBI Taxonomy" id="51637"/>
    <lineage>
        <taxon>Eukaryota</taxon>
        <taxon>Discoba</taxon>
        <taxon>Heterolobosea</taxon>
        <taxon>Tetramitia</taxon>
        <taxon>Eutetramitia</taxon>
        <taxon>Vahlkampfiidae</taxon>
        <taxon>Naegleria</taxon>
    </lineage>
</organism>
<feature type="region of interest" description="Disordered" evidence="1">
    <location>
        <begin position="602"/>
        <end position="630"/>
    </location>
</feature>
<dbReference type="Proteomes" id="UP000816034">
    <property type="component" value="Unassembled WGS sequence"/>
</dbReference>
<feature type="region of interest" description="Disordered" evidence="1">
    <location>
        <begin position="888"/>
        <end position="917"/>
    </location>
</feature>
<feature type="compositionally biased region" description="Low complexity" evidence="1">
    <location>
        <begin position="735"/>
        <end position="744"/>
    </location>
</feature>
<comment type="caution">
    <text evidence="2">The sequence shown here is derived from an EMBL/GenBank/DDBJ whole genome shotgun (WGS) entry which is preliminary data.</text>
</comment>
<feature type="region of interest" description="Disordered" evidence="1">
    <location>
        <begin position="1499"/>
        <end position="1531"/>
    </location>
</feature>
<dbReference type="GO" id="GO:0005886">
    <property type="term" value="C:plasma membrane"/>
    <property type="evidence" value="ECO:0007669"/>
    <property type="project" value="TreeGrafter"/>
</dbReference>
<feature type="region of interest" description="Disordered" evidence="1">
    <location>
        <begin position="1158"/>
        <end position="1206"/>
    </location>
</feature>
<reference evidence="2 3" key="1">
    <citation type="journal article" date="2018" name="BMC Genomics">
        <title>The genome of Naegleria lovaniensis, the basis for a comparative approach to unravel pathogenicity factors of the human pathogenic amoeba N. fowleri.</title>
        <authorList>
            <person name="Liechti N."/>
            <person name="Schurch N."/>
            <person name="Bruggmann R."/>
            <person name="Wittwer M."/>
        </authorList>
    </citation>
    <scope>NUCLEOTIDE SEQUENCE [LARGE SCALE GENOMIC DNA]</scope>
    <source>
        <strain evidence="2 3">ATCC 30569</strain>
    </source>
</reference>
<feature type="compositionally biased region" description="Polar residues" evidence="1">
    <location>
        <begin position="73"/>
        <end position="82"/>
    </location>
</feature>
<evidence type="ECO:0000313" key="2">
    <source>
        <dbReference type="EMBL" id="KAG2379489.1"/>
    </source>
</evidence>
<feature type="compositionally biased region" description="Low complexity" evidence="1">
    <location>
        <begin position="1158"/>
        <end position="1170"/>
    </location>
</feature>
<gene>
    <name evidence="2" type="ORF">C9374_006606</name>
</gene>
<feature type="compositionally biased region" description="Polar residues" evidence="1">
    <location>
        <begin position="1171"/>
        <end position="1193"/>
    </location>
</feature>
<dbReference type="PANTHER" id="PTHR10857">
    <property type="entry name" value="COPINE"/>
    <property type="match status" value="1"/>
</dbReference>
<feature type="compositionally biased region" description="Low complexity" evidence="1">
    <location>
        <begin position="1194"/>
        <end position="1206"/>
    </location>
</feature>
<feature type="compositionally biased region" description="Polar residues" evidence="1">
    <location>
        <begin position="888"/>
        <end position="906"/>
    </location>
</feature>
<feature type="compositionally biased region" description="Basic residues" evidence="1">
    <location>
        <begin position="1"/>
        <end position="10"/>
    </location>
</feature>
<dbReference type="GO" id="GO:0005544">
    <property type="term" value="F:calcium-dependent phospholipid binding"/>
    <property type="evidence" value="ECO:0007669"/>
    <property type="project" value="InterPro"/>
</dbReference>
<name>A0AA88GL30_NAELO</name>
<feature type="compositionally biased region" description="Basic residues" evidence="1">
    <location>
        <begin position="38"/>
        <end position="50"/>
    </location>
</feature>
<protein>
    <recommendedName>
        <fullName evidence="4">Copine C-terminal domain-containing protein</fullName>
    </recommendedName>
</protein>
<feature type="compositionally biased region" description="Low complexity" evidence="1">
    <location>
        <begin position="1499"/>
        <end position="1515"/>
    </location>
</feature>
<feature type="compositionally biased region" description="Low complexity" evidence="1">
    <location>
        <begin position="112"/>
        <end position="128"/>
    </location>
</feature>
<feature type="compositionally biased region" description="Polar residues" evidence="1">
    <location>
        <begin position="723"/>
        <end position="734"/>
    </location>
</feature>
<evidence type="ECO:0000313" key="3">
    <source>
        <dbReference type="Proteomes" id="UP000816034"/>
    </source>
</evidence>
<accession>A0AA88GL30</accession>
<evidence type="ECO:0000256" key="1">
    <source>
        <dbReference type="SAM" id="MobiDB-lite"/>
    </source>
</evidence>
<dbReference type="InterPro" id="IPR045052">
    <property type="entry name" value="Copine"/>
</dbReference>